<evidence type="ECO:0000259" key="9">
    <source>
        <dbReference type="SMART" id="SM00382"/>
    </source>
</evidence>
<comment type="function">
    <text evidence="1">May be involved in recombinational repair of damaged DNA.</text>
</comment>
<keyword evidence="4" id="KW-0547">Nucleotide-binding</keyword>
<evidence type="ECO:0000256" key="2">
    <source>
        <dbReference type="ARBA" id="ARBA00009441"/>
    </source>
</evidence>
<evidence type="ECO:0000256" key="1">
    <source>
        <dbReference type="ARBA" id="ARBA00003618"/>
    </source>
</evidence>
<dbReference type="GO" id="GO:0043590">
    <property type="term" value="C:bacterial nucleoid"/>
    <property type="evidence" value="ECO:0007669"/>
    <property type="project" value="TreeGrafter"/>
</dbReference>
<dbReference type="AlphaFoldDB" id="A0A6J6BGT3"/>
<dbReference type="InterPro" id="IPR027417">
    <property type="entry name" value="P-loop_NTPase"/>
</dbReference>
<dbReference type="GO" id="GO:0005524">
    <property type="term" value="F:ATP binding"/>
    <property type="evidence" value="ECO:0007669"/>
    <property type="project" value="UniProtKB-KW"/>
</dbReference>
<evidence type="ECO:0000313" key="10">
    <source>
        <dbReference type="EMBL" id="CAB4538162.1"/>
    </source>
</evidence>
<proteinExistence type="inferred from homology"/>
<dbReference type="SMART" id="SM00382">
    <property type="entry name" value="AAA"/>
    <property type="match status" value="1"/>
</dbReference>
<sequence>MERSSFLEQLSIRSLGVIESADLEFTPGFTVLTGETGAGKTMVLTALGLILGAKSDADFVRTGSDRLVVSSRFRLPEHMHKHVHELDGEVEDGEVIISRSVTQQGKSRITAGGVQVSATQVNALAQELVEVHAQSSTARLLKPAIQRDLLDAYGLYEDQLKSYQNAYASYKELSARIRDLKSSLQERDREIAALKVFVEDFSEANPQPGELEEIENQLSKLGSVESINSELTSALNALEDEDQSAINFLQLARKHLESVRDKDSDLDPLLDRFLDSLYATQEVSGELGRYLATLEANPARFEELQLRKAKLNLLLKKYGKGSERAQAYALLLEEGAGAALRIADLTGGDARLAQMENELKEKFAILRESANELTKLRSETGRELSQLVSNELTALSMPNSQVIIAIESSDSSEPKNYTDAGLDEVKFLFTSHTGAAPLPLSKAASGGELSRVMLSIEIVLAKNSPVGTYIFDEVDAGVGGKAAIEVGRRLHLLAQSAQVIVVTHLPQVAVWADNHLVVSKDESGSYSQSSVVRVEDELRKREIARLLSGQDQSVSAQEHAAELLELVRNSR</sequence>
<dbReference type="GO" id="GO:0006310">
    <property type="term" value="P:DNA recombination"/>
    <property type="evidence" value="ECO:0007669"/>
    <property type="project" value="InterPro"/>
</dbReference>
<evidence type="ECO:0000256" key="5">
    <source>
        <dbReference type="ARBA" id="ARBA00022763"/>
    </source>
</evidence>
<keyword evidence="6" id="KW-0067">ATP-binding</keyword>
<keyword evidence="7" id="KW-0234">DNA repair</keyword>
<comment type="similarity">
    <text evidence="2">Belongs to the RecN family.</text>
</comment>
<dbReference type="SUPFAM" id="SSF52540">
    <property type="entry name" value="P-loop containing nucleoside triphosphate hydrolases"/>
    <property type="match status" value="2"/>
</dbReference>
<dbReference type="PIRSF" id="PIRSF003128">
    <property type="entry name" value="RecN"/>
    <property type="match status" value="1"/>
</dbReference>
<reference evidence="10" key="1">
    <citation type="submission" date="2020-05" db="EMBL/GenBank/DDBJ databases">
        <authorList>
            <person name="Chiriac C."/>
            <person name="Salcher M."/>
            <person name="Ghai R."/>
            <person name="Kavagutti S V."/>
        </authorList>
    </citation>
    <scope>NUCLEOTIDE SEQUENCE</scope>
</reference>
<dbReference type="InterPro" id="IPR004604">
    <property type="entry name" value="DNA_recomb/repair_RecN"/>
</dbReference>
<dbReference type="Pfam" id="PF02463">
    <property type="entry name" value="SMC_N"/>
    <property type="match status" value="1"/>
</dbReference>
<keyword evidence="5" id="KW-0227">DNA damage</keyword>
<evidence type="ECO:0000256" key="8">
    <source>
        <dbReference type="ARBA" id="ARBA00033408"/>
    </source>
</evidence>
<evidence type="ECO:0000256" key="3">
    <source>
        <dbReference type="ARBA" id="ARBA00021315"/>
    </source>
</evidence>
<dbReference type="PANTHER" id="PTHR11059:SF0">
    <property type="entry name" value="DNA REPAIR PROTEIN RECN"/>
    <property type="match status" value="1"/>
</dbReference>
<dbReference type="CDD" id="cd03241">
    <property type="entry name" value="ABC_RecN"/>
    <property type="match status" value="1"/>
</dbReference>
<protein>
    <recommendedName>
        <fullName evidence="3">DNA repair protein RecN</fullName>
    </recommendedName>
    <alternativeName>
        <fullName evidence="8">Recombination protein N</fullName>
    </alternativeName>
</protein>
<feature type="domain" description="AAA+ ATPase" evidence="9">
    <location>
        <begin position="26"/>
        <end position="522"/>
    </location>
</feature>
<evidence type="ECO:0000256" key="6">
    <source>
        <dbReference type="ARBA" id="ARBA00022840"/>
    </source>
</evidence>
<organism evidence="10">
    <name type="scientific">freshwater metagenome</name>
    <dbReference type="NCBI Taxonomy" id="449393"/>
    <lineage>
        <taxon>unclassified sequences</taxon>
        <taxon>metagenomes</taxon>
        <taxon>ecological metagenomes</taxon>
    </lineage>
</organism>
<dbReference type="InterPro" id="IPR003593">
    <property type="entry name" value="AAA+_ATPase"/>
</dbReference>
<name>A0A6J6BGT3_9ZZZZ</name>
<evidence type="ECO:0000256" key="4">
    <source>
        <dbReference type="ARBA" id="ARBA00022741"/>
    </source>
</evidence>
<dbReference type="NCBIfam" id="TIGR00634">
    <property type="entry name" value="recN"/>
    <property type="match status" value="1"/>
</dbReference>
<gene>
    <name evidence="10" type="ORF">UFOPK1380_00887</name>
</gene>
<dbReference type="EMBL" id="CAEZSC010000054">
    <property type="protein sequence ID" value="CAB4538162.1"/>
    <property type="molecule type" value="Genomic_DNA"/>
</dbReference>
<accession>A0A6J6BGT3</accession>
<evidence type="ECO:0000256" key="7">
    <source>
        <dbReference type="ARBA" id="ARBA00023204"/>
    </source>
</evidence>
<dbReference type="GO" id="GO:0006281">
    <property type="term" value="P:DNA repair"/>
    <property type="evidence" value="ECO:0007669"/>
    <property type="project" value="UniProtKB-KW"/>
</dbReference>
<dbReference type="GO" id="GO:0009432">
    <property type="term" value="P:SOS response"/>
    <property type="evidence" value="ECO:0007669"/>
    <property type="project" value="TreeGrafter"/>
</dbReference>
<dbReference type="InterPro" id="IPR003395">
    <property type="entry name" value="RecF/RecN/SMC_N"/>
</dbReference>
<dbReference type="Gene3D" id="3.40.50.300">
    <property type="entry name" value="P-loop containing nucleotide triphosphate hydrolases"/>
    <property type="match status" value="2"/>
</dbReference>
<dbReference type="PANTHER" id="PTHR11059">
    <property type="entry name" value="DNA REPAIR PROTEIN RECN"/>
    <property type="match status" value="1"/>
</dbReference>